<evidence type="ECO:0000256" key="6">
    <source>
        <dbReference type="SAM" id="MobiDB-lite"/>
    </source>
</evidence>
<keyword evidence="2 7" id="KW-0812">Transmembrane</keyword>
<dbReference type="SMART" id="SM00303">
    <property type="entry name" value="GPS"/>
    <property type="match status" value="1"/>
</dbReference>
<dbReference type="Proteomes" id="UP001164746">
    <property type="component" value="Chromosome 6"/>
</dbReference>
<dbReference type="InterPro" id="IPR057244">
    <property type="entry name" value="GAIN_B"/>
</dbReference>
<dbReference type="CDD" id="cd15040">
    <property type="entry name" value="7tmB2_Adhesion"/>
    <property type="match status" value="1"/>
</dbReference>
<keyword evidence="5" id="KW-1015">Disulfide bond</keyword>
<feature type="transmembrane region" description="Helical" evidence="7">
    <location>
        <begin position="315"/>
        <end position="334"/>
    </location>
</feature>
<sequence length="600" mass="67003">MFWNYTERDTELNLDCPQGYTGLVTRYCRKDGVFLLPYYDCTLVILKDLTEQTQFILQTVVSETTAFTNDSIDDFLETASFLIDDKANSKQWQSRIQNNNTGAESLLSVIDEFAIRLDNSRALSNVTFPNSESLNSPGDEWQAERHSTVNINLQALRGENVATFVGLVYKNLSQAVSTKLDQAENATISSQVLSLHLLPQAPVKLDPEIQLNFQTFQSVSRYRKFCAFWNTTTETWSTSGCNVVSSNASQVQCACSHLTNFALLISPYTSNSEVVQNISMIITYIGSGLSILALIVTIALHAFYWKILRSERECLTMCLCVVLLLANILFLAGIGQTENQTVCRWIAVSLHVVFLTVFFTMLSVGLNVYFAVTVVFKSGKNKLVMYLLVAFVPPIAVVLTAASISKLEGYGTKASCWLDIDHWMFWTFAGPVAFVILVNGIITSIVLVKLCSTQAAKNKDTLDRIKMTITAMSVLLPIMGIGWVFGFFAVNKKTQWFQIVFCIFNASQRRMALGKQDSPSDNTKGTNMSETGTLERSEAEEKTTCCINANETNEKSIPTGNCDCNIQDESSKYHSNSKVTEFSNDWNPLVPTENTIRIFF</sequence>
<proteinExistence type="predicted"/>
<evidence type="ECO:0000313" key="11">
    <source>
        <dbReference type="Proteomes" id="UP001164746"/>
    </source>
</evidence>
<feature type="compositionally biased region" description="Polar residues" evidence="6">
    <location>
        <begin position="517"/>
        <end position="532"/>
    </location>
</feature>
<feature type="transmembrane region" description="Helical" evidence="7">
    <location>
        <begin position="424"/>
        <end position="448"/>
    </location>
</feature>
<dbReference type="PROSITE" id="PS50261">
    <property type="entry name" value="G_PROTEIN_RECEP_F2_4"/>
    <property type="match status" value="1"/>
</dbReference>
<dbReference type="Pfam" id="PF00002">
    <property type="entry name" value="7tm_2"/>
    <property type="match status" value="1"/>
</dbReference>
<dbReference type="InterPro" id="IPR046338">
    <property type="entry name" value="GAIN_dom_sf"/>
</dbReference>
<feature type="region of interest" description="Disordered" evidence="6">
    <location>
        <begin position="514"/>
        <end position="536"/>
    </location>
</feature>
<feature type="transmembrane region" description="Helical" evidence="7">
    <location>
        <begin position="383"/>
        <end position="404"/>
    </location>
</feature>
<evidence type="ECO:0000256" key="5">
    <source>
        <dbReference type="ARBA" id="ARBA00023157"/>
    </source>
</evidence>
<evidence type="ECO:0000259" key="8">
    <source>
        <dbReference type="PROSITE" id="PS50221"/>
    </source>
</evidence>
<dbReference type="Gene3D" id="1.20.1070.10">
    <property type="entry name" value="Rhodopsin 7-helix transmembrane proteins"/>
    <property type="match status" value="1"/>
</dbReference>
<feature type="transmembrane region" description="Helical" evidence="7">
    <location>
        <begin position="281"/>
        <end position="303"/>
    </location>
</feature>
<evidence type="ECO:0000256" key="1">
    <source>
        <dbReference type="ARBA" id="ARBA00004141"/>
    </source>
</evidence>
<dbReference type="EMBL" id="CP111017">
    <property type="protein sequence ID" value="WAR08637.1"/>
    <property type="molecule type" value="Genomic_DNA"/>
</dbReference>
<feature type="domain" description="G-protein coupled receptors family 2 profile 2" evidence="9">
    <location>
        <begin position="279"/>
        <end position="508"/>
    </location>
</feature>
<dbReference type="InterPro" id="IPR017981">
    <property type="entry name" value="GPCR_2-like_7TM"/>
</dbReference>
<feature type="transmembrane region" description="Helical" evidence="7">
    <location>
        <begin position="346"/>
        <end position="371"/>
    </location>
</feature>
<evidence type="ECO:0000256" key="2">
    <source>
        <dbReference type="ARBA" id="ARBA00022692"/>
    </source>
</evidence>
<comment type="subcellular location">
    <subcellularLocation>
        <location evidence="1">Membrane</location>
        <topology evidence="1">Multi-pass membrane protein</topology>
    </subcellularLocation>
</comment>
<feature type="transmembrane region" description="Helical" evidence="7">
    <location>
        <begin position="469"/>
        <end position="490"/>
    </location>
</feature>
<accession>A0ABY7EIB0</accession>
<evidence type="ECO:0000256" key="3">
    <source>
        <dbReference type="ARBA" id="ARBA00022989"/>
    </source>
</evidence>
<dbReference type="Pfam" id="PF01825">
    <property type="entry name" value="GPS"/>
    <property type="match status" value="1"/>
</dbReference>
<keyword evidence="11" id="KW-1185">Reference proteome</keyword>
<dbReference type="InterPro" id="IPR000832">
    <property type="entry name" value="GPCR_2_secretin-like"/>
</dbReference>
<dbReference type="PANTHER" id="PTHR12011:SF347">
    <property type="entry name" value="FI21270P1-RELATED"/>
    <property type="match status" value="1"/>
</dbReference>
<dbReference type="PRINTS" id="PR00249">
    <property type="entry name" value="GPCRSECRETIN"/>
</dbReference>
<keyword evidence="4 7" id="KW-0472">Membrane</keyword>
<evidence type="ECO:0000259" key="9">
    <source>
        <dbReference type="PROSITE" id="PS50261"/>
    </source>
</evidence>
<organism evidence="10 11">
    <name type="scientific">Mya arenaria</name>
    <name type="common">Soft-shell clam</name>
    <dbReference type="NCBI Taxonomy" id="6604"/>
    <lineage>
        <taxon>Eukaryota</taxon>
        <taxon>Metazoa</taxon>
        <taxon>Spiralia</taxon>
        <taxon>Lophotrochozoa</taxon>
        <taxon>Mollusca</taxon>
        <taxon>Bivalvia</taxon>
        <taxon>Autobranchia</taxon>
        <taxon>Heteroconchia</taxon>
        <taxon>Euheterodonta</taxon>
        <taxon>Imparidentia</taxon>
        <taxon>Neoheterodontei</taxon>
        <taxon>Myida</taxon>
        <taxon>Myoidea</taxon>
        <taxon>Myidae</taxon>
        <taxon>Mya</taxon>
    </lineage>
</organism>
<evidence type="ECO:0000256" key="7">
    <source>
        <dbReference type="SAM" id="Phobius"/>
    </source>
</evidence>
<dbReference type="PROSITE" id="PS50221">
    <property type="entry name" value="GAIN_B"/>
    <property type="match status" value="1"/>
</dbReference>
<feature type="domain" description="GAIN-B" evidence="8">
    <location>
        <begin position="113"/>
        <end position="271"/>
    </location>
</feature>
<dbReference type="InterPro" id="IPR000203">
    <property type="entry name" value="GPS"/>
</dbReference>
<name>A0ABY7EIB0_MYAAR</name>
<dbReference type="Gene3D" id="2.60.220.50">
    <property type="match status" value="1"/>
</dbReference>
<evidence type="ECO:0000256" key="4">
    <source>
        <dbReference type="ARBA" id="ARBA00023136"/>
    </source>
</evidence>
<gene>
    <name evidence="10" type="ORF">MAR_018595</name>
</gene>
<protein>
    <submittedName>
        <fullName evidence="10">AGRL2-like protein</fullName>
    </submittedName>
</protein>
<reference evidence="10" key="1">
    <citation type="submission" date="2022-11" db="EMBL/GenBank/DDBJ databases">
        <title>Centuries of genome instability and evolution in soft-shell clam transmissible cancer (bioRxiv).</title>
        <authorList>
            <person name="Hart S.F.M."/>
            <person name="Yonemitsu M.A."/>
            <person name="Giersch R.M."/>
            <person name="Beal B.F."/>
            <person name="Arriagada G."/>
            <person name="Davis B.W."/>
            <person name="Ostrander E.A."/>
            <person name="Goff S.P."/>
            <person name="Metzger M.J."/>
        </authorList>
    </citation>
    <scope>NUCLEOTIDE SEQUENCE</scope>
    <source>
        <strain evidence="10">MELC-2E11</strain>
        <tissue evidence="10">Siphon/mantle</tissue>
    </source>
</reference>
<evidence type="ECO:0000313" key="10">
    <source>
        <dbReference type="EMBL" id="WAR08637.1"/>
    </source>
</evidence>
<dbReference type="PANTHER" id="PTHR12011">
    <property type="entry name" value="ADHESION G-PROTEIN COUPLED RECEPTOR"/>
    <property type="match status" value="1"/>
</dbReference>
<keyword evidence="3 7" id="KW-1133">Transmembrane helix</keyword>